<protein>
    <recommendedName>
        <fullName evidence="1">Heterokaryon incompatibility domain-containing protein</fullName>
    </recommendedName>
</protein>
<dbReference type="AlphaFoldDB" id="A0A6A5VWK7"/>
<feature type="domain" description="Heterokaryon incompatibility" evidence="1">
    <location>
        <begin position="10"/>
        <end position="91"/>
    </location>
</feature>
<dbReference type="OrthoDB" id="2958217at2759"/>
<dbReference type="Pfam" id="PF06985">
    <property type="entry name" value="HET"/>
    <property type="match status" value="1"/>
</dbReference>
<keyword evidence="3" id="KW-1185">Reference proteome</keyword>
<dbReference type="EMBL" id="ML976656">
    <property type="protein sequence ID" value="KAF1980142.1"/>
    <property type="molecule type" value="Genomic_DNA"/>
</dbReference>
<sequence>MSGSLISTSDSIEITHMPKTFQDAIIVTRELGLPYLWIDSLCIIQQNKEDWEVESAKMADYYGNATIMLAAANSTADTEGFLRERSYGEERLEPDDPMYTVYVDQCSVFEFDNDLEMRRLYLKRVENAGRSIYSSSSDPVRSQPLQRRAIGQARIEAIAHAWNISRVGDRNKALRLIRPIFGSCEDCGGTSTIEQFCVWVSERNSYLTVVTIYR</sequence>
<dbReference type="InterPro" id="IPR010730">
    <property type="entry name" value="HET"/>
</dbReference>
<dbReference type="PANTHER" id="PTHR33112">
    <property type="entry name" value="DOMAIN PROTEIN, PUTATIVE-RELATED"/>
    <property type="match status" value="1"/>
</dbReference>
<accession>A0A6A5VWK7</accession>
<organism evidence="2 3">
    <name type="scientific">Bimuria novae-zelandiae CBS 107.79</name>
    <dbReference type="NCBI Taxonomy" id="1447943"/>
    <lineage>
        <taxon>Eukaryota</taxon>
        <taxon>Fungi</taxon>
        <taxon>Dikarya</taxon>
        <taxon>Ascomycota</taxon>
        <taxon>Pezizomycotina</taxon>
        <taxon>Dothideomycetes</taxon>
        <taxon>Pleosporomycetidae</taxon>
        <taxon>Pleosporales</taxon>
        <taxon>Massarineae</taxon>
        <taxon>Didymosphaeriaceae</taxon>
        <taxon>Bimuria</taxon>
    </lineage>
</organism>
<name>A0A6A5VWK7_9PLEO</name>
<proteinExistence type="predicted"/>
<dbReference type="Proteomes" id="UP000800036">
    <property type="component" value="Unassembled WGS sequence"/>
</dbReference>
<reference evidence="2" key="1">
    <citation type="journal article" date="2020" name="Stud. Mycol.">
        <title>101 Dothideomycetes genomes: a test case for predicting lifestyles and emergence of pathogens.</title>
        <authorList>
            <person name="Haridas S."/>
            <person name="Albert R."/>
            <person name="Binder M."/>
            <person name="Bloem J."/>
            <person name="Labutti K."/>
            <person name="Salamov A."/>
            <person name="Andreopoulos B."/>
            <person name="Baker S."/>
            <person name="Barry K."/>
            <person name="Bills G."/>
            <person name="Bluhm B."/>
            <person name="Cannon C."/>
            <person name="Castanera R."/>
            <person name="Culley D."/>
            <person name="Daum C."/>
            <person name="Ezra D."/>
            <person name="Gonzalez J."/>
            <person name="Henrissat B."/>
            <person name="Kuo A."/>
            <person name="Liang C."/>
            <person name="Lipzen A."/>
            <person name="Lutzoni F."/>
            <person name="Magnuson J."/>
            <person name="Mondo S."/>
            <person name="Nolan M."/>
            <person name="Ohm R."/>
            <person name="Pangilinan J."/>
            <person name="Park H.-J."/>
            <person name="Ramirez L."/>
            <person name="Alfaro M."/>
            <person name="Sun H."/>
            <person name="Tritt A."/>
            <person name="Yoshinaga Y."/>
            <person name="Zwiers L.-H."/>
            <person name="Turgeon B."/>
            <person name="Goodwin S."/>
            <person name="Spatafora J."/>
            <person name="Crous P."/>
            <person name="Grigoriev I."/>
        </authorList>
    </citation>
    <scope>NUCLEOTIDE SEQUENCE</scope>
    <source>
        <strain evidence="2">CBS 107.79</strain>
    </source>
</reference>
<dbReference type="PANTHER" id="PTHR33112:SF16">
    <property type="entry name" value="HETEROKARYON INCOMPATIBILITY DOMAIN-CONTAINING PROTEIN"/>
    <property type="match status" value="1"/>
</dbReference>
<gene>
    <name evidence="2" type="ORF">BU23DRAFT_562554</name>
</gene>
<evidence type="ECO:0000313" key="3">
    <source>
        <dbReference type="Proteomes" id="UP000800036"/>
    </source>
</evidence>
<evidence type="ECO:0000259" key="1">
    <source>
        <dbReference type="Pfam" id="PF06985"/>
    </source>
</evidence>
<evidence type="ECO:0000313" key="2">
    <source>
        <dbReference type="EMBL" id="KAF1980142.1"/>
    </source>
</evidence>